<evidence type="ECO:0000256" key="2">
    <source>
        <dbReference type="ARBA" id="ARBA00009057"/>
    </source>
</evidence>
<dbReference type="PANTHER" id="PTHR46058:SF2">
    <property type="entry name" value="PROTEIN BREVIS RADIX-LIKE 3"/>
    <property type="match status" value="1"/>
</dbReference>
<reference evidence="6" key="2">
    <citation type="submission" date="2020-06" db="EMBL/GenBank/DDBJ databases">
        <title>Helianthus annuus Genome sequencing and assembly Release 2.</title>
        <authorList>
            <person name="Gouzy J."/>
            <person name="Langlade N."/>
            <person name="Munos S."/>
        </authorList>
    </citation>
    <scope>NUCLEOTIDE SEQUENCE</scope>
    <source>
        <tissue evidence="6">Leaves</tissue>
    </source>
</reference>
<dbReference type="InterPro" id="IPR044532">
    <property type="entry name" value="BRX-like"/>
</dbReference>
<gene>
    <name evidence="6" type="ORF">HanXRQr2_Chr08g0339041</name>
</gene>
<sequence length="79" mass="8841">MMPYEETDSNGSNNPLKPNTINKRSSTQNNSRGNTGEFVDEWVEQDEPGVYMTFTSLPGGAKDLKRVGFRYAFSCLNSL</sequence>
<keyword evidence="3" id="KW-0539">Nucleus</keyword>
<name>A0A9K3IEE8_HELAN</name>
<feature type="compositionally biased region" description="Polar residues" evidence="4">
    <location>
        <begin position="9"/>
        <end position="34"/>
    </location>
</feature>
<evidence type="ECO:0000313" key="6">
    <source>
        <dbReference type="EMBL" id="KAF5795384.1"/>
    </source>
</evidence>
<dbReference type="PROSITE" id="PS51514">
    <property type="entry name" value="BRX"/>
    <property type="match status" value="1"/>
</dbReference>
<dbReference type="InterPro" id="IPR013591">
    <property type="entry name" value="Brevis_radix_dom"/>
</dbReference>
<feature type="domain" description="BRX" evidence="5">
    <location>
        <begin position="40"/>
        <end position="79"/>
    </location>
</feature>
<dbReference type="Gramene" id="mRNA:HanXRQr2_Chr08g0339041">
    <property type="protein sequence ID" value="CDS:HanXRQr2_Chr08g0339041.1"/>
    <property type="gene ID" value="HanXRQr2_Chr08g0339041"/>
</dbReference>
<evidence type="ECO:0000256" key="3">
    <source>
        <dbReference type="ARBA" id="ARBA00023242"/>
    </source>
</evidence>
<evidence type="ECO:0000256" key="1">
    <source>
        <dbReference type="ARBA" id="ARBA00004123"/>
    </source>
</evidence>
<organism evidence="6 7">
    <name type="scientific">Helianthus annuus</name>
    <name type="common">Common sunflower</name>
    <dbReference type="NCBI Taxonomy" id="4232"/>
    <lineage>
        <taxon>Eukaryota</taxon>
        <taxon>Viridiplantae</taxon>
        <taxon>Streptophyta</taxon>
        <taxon>Embryophyta</taxon>
        <taxon>Tracheophyta</taxon>
        <taxon>Spermatophyta</taxon>
        <taxon>Magnoliopsida</taxon>
        <taxon>eudicotyledons</taxon>
        <taxon>Gunneridae</taxon>
        <taxon>Pentapetalae</taxon>
        <taxon>asterids</taxon>
        <taxon>campanulids</taxon>
        <taxon>Asterales</taxon>
        <taxon>Asteraceae</taxon>
        <taxon>Asteroideae</taxon>
        <taxon>Heliantheae alliance</taxon>
        <taxon>Heliantheae</taxon>
        <taxon>Helianthus</taxon>
    </lineage>
</organism>
<evidence type="ECO:0000259" key="5">
    <source>
        <dbReference type="PROSITE" id="PS51514"/>
    </source>
</evidence>
<dbReference type="PANTHER" id="PTHR46058">
    <property type="entry name" value="PROTEIN BREVIS RADIX-LIKE 1"/>
    <property type="match status" value="1"/>
</dbReference>
<dbReference type="Pfam" id="PF08381">
    <property type="entry name" value="BRX"/>
    <property type="match status" value="1"/>
</dbReference>
<proteinExistence type="inferred from homology"/>
<dbReference type="Proteomes" id="UP000215914">
    <property type="component" value="Unassembled WGS sequence"/>
</dbReference>
<accession>A0A9K3IEE8</accession>
<dbReference type="AlphaFoldDB" id="A0A9K3IEE8"/>
<keyword evidence="7" id="KW-1185">Reference proteome</keyword>
<comment type="subcellular location">
    <subcellularLocation>
        <location evidence="1">Nucleus</location>
    </subcellularLocation>
</comment>
<evidence type="ECO:0000256" key="4">
    <source>
        <dbReference type="SAM" id="MobiDB-lite"/>
    </source>
</evidence>
<dbReference type="EMBL" id="MNCJ02000323">
    <property type="protein sequence ID" value="KAF5795384.1"/>
    <property type="molecule type" value="Genomic_DNA"/>
</dbReference>
<dbReference type="GO" id="GO:0005634">
    <property type="term" value="C:nucleus"/>
    <property type="evidence" value="ECO:0007669"/>
    <property type="project" value="UniProtKB-SubCell"/>
</dbReference>
<feature type="region of interest" description="Disordered" evidence="4">
    <location>
        <begin position="1"/>
        <end position="39"/>
    </location>
</feature>
<reference evidence="6" key="1">
    <citation type="journal article" date="2017" name="Nature">
        <title>The sunflower genome provides insights into oil metabolism, flowering and Asterid evolution.</title>
        <authorList>
            <person name="Badouin H."/>
            <person name="Gouzy J."/>
            <person name="Grassa C.J."/>
            <person name="Murat F."/>
            <person name="Staton S.E."/>
            <person name="Cottret L."/>
            <person name="Lelandais-Briere C."/>
            <person name="Owens G.L."/>
            <person name="Carrere S."/>
            <person name="Mayjonade B."/>
            <person name="Legrand L."/>
            <person name="Gill N."/>
            <person name="Kane N.C."/>
            <person name="Bowers J.E."/>
            <person name="Hubner S."/>
            <person name="Bellec A."/>
            <person name="Berard A."/>
            <person name="Berges H."/>
            <person name="Blanchet N."/>
            <person name="Boniface M.C."/>
            <person name="Brunel D."/>
            <person name="Catrice O."/>
            <person name="Chaidir N."/>
            <person name="Claudel C."/>
            <person name="Donnadieu C."/>
            <person name="Faraut T."/>
            <person name="Fievet G."/>
            <person name="Helmstetter N."/>
            <person name="King M."/>
            <person name="Knapp S.J."/>
            <person name="Lai Z."/>
            <person name="Le Paslier M.C."/>
            <person name="Lippi Y."/>
            <person name="Lorenzon L."/>
            <person name="Mandel J.R."/>
            <person name="Marage G."/>
            <person name="Marchand G."/>
            <person name="Marquand E."/>
            <person name="Bret-Mestries E."/>
            <person name="Morien E."/>
            <person name="Nambeesan S."/>
            <person name="Nguyen T."/>
            <person name="Pegot-Espagnet P."/>
            <person name="Pouilly N."/>
            <person name="Raftis F."/>
            <person name="Sallet E."/>
            <person name="Schiex T."/>
            <person name="Thomas J."/>
            <person name="Vandecasteele C."/>
            <person name="Vares D."/>
            <person name="Vear F."/>
            <person name="Vautrin S."/>
            <person name="Crespi M."/>
            <person name="Mangin B."/>
            <person name="Burke J.M."/>
            <person name="Salse J."/>
            <person name="Munos S."/>
            <person name="Vincourt P."/>
            <person name="Rieseberg L.H."/>
            <person name="Langlade N.B."/>
        </authorList>
    </citation>
    <scope>NUCLEOTIDE SEQUENCE</scope>
    <source>
        <tissue evidence="6">Leaves</tissue>
    </source>
</reference>
<protein>
    <submittedName>
        <fullName evidence="6">Brevis radix (BRX) domain-containing protein</fullName>
    </submittedName>
</protein>
<evidence type="ECO:0000313" key="7">
    <source>
        <dbReference type="Proteomes" id="UP000215914"/>
    </source>
</evidence>
<comment type="caution">
    <text evidence="6">The sequence shown here is derived from an EMBL/GenBank/DDBJ whole genome shotgun (WGS) entry which is preliminary data.</text>
</comment>
<comment type="similarity">
    <text evidence="2">Belongs to the BRX family.</text>
</comment>